<accession>A0A1U7HPX0</accession>
<keyword evidence="2" id="KW-1185">Reference proteome</keyword>
<protein>
    <submittedName>
        <fullName evidence="1">Uncharacterized protein</fullName>
    </submittedName>
</protein>
<evidence type="ECO:0000313" key="2">
    <source>
        <dbReference type="Proteomes" id="UP000186868"/>
    </source>
</evidence>
<comment type="caution">
    <text evidence="1">The sequence shown here is derived from an EMBL/GenBank/DDBJ whole genome shotgun (WGS) entry which is preliminary data.</text>
</comment>
<sequence length="63" mass="7067">MTRLKKKKDKKIIKEFKNSENLGNSIYRFQMGSANIKTLNIIKINKKMESASSGISKDGSGAF</sequence>
<proteinExistence type="predicted"/>
<dbReference type="AlphaFoldDB" id="A0A1U7HPX0"/>
<evidence type="ECO:0000313" key="1">
    <source>
        <dbReference type="EMBL" id="OKH25598.1"/>
    </source>
</evidence>
<dbReference type="STRING" id="1921803.NIES593_04495"/>
<dbReference type="Proteomes" id="UP000186868">
    <property type="component" value="Unassembled WGS sequence"/>
</dbReference>
<gene>
    <name evidence="1" type="ORF">NIES593_04495</name>
</gene>
<name>A0A1U7HPX0_9CYAN</name>
<reference evidence="1 2" key="1">
    <citation type="submission" date="2016-11" db="EMBL/GenBank/DDBJ databases">
        <title>Draft Genome Sequences of Nine Cyanobacterial Strains from Diverse Habitats.</title>
        <authorList>
            <person name="Zhu T."/>
            <person name="Hou S."/>
            <person name="Lu X."/>
            <person name="Hess W.R."/>
        </authorList>
    </citation>
    <scope>NUCLEOTIDE SEQUENCE [LARGE SCALE GENOMIC DNA]</scope>
    <source>
        <strain evidence="1 2">NIES-593</strain>
    </source>
</reference>
<organism evidence="1 2">
    <name type="scientific">Hydrococcus rivularis NIES-593</name>
    <dbReference type="NCBI Taxonomy" id="1921803"/>
    <lineage>
        <taxon>Bacteria</taxon>
        <taxon>Bacillati</taxon>
        <taxon>Cyanobacteriota</taxon>
        <taxon>Cyanophyceae</taxon>
        <taxon>Pleurocapsales</taxon>
        <taxon>Hydrococcaceae</taxon>
        <taxon>Hydrococcus</taxon>
    </lineage>
</organism>
<dbReference type="EMBL" id="MRCB01000003">
    <property type="protein sequence ID" value="OKH25598.1"/>
    <property type="molecule type" value="Genomic_DNA"/>
</dbReference>